<evidence type="ECO:0000313" key="4">
    <source>
        <dbReference type="Proteomes" id="UP000031532"/>
    </source>
</evidence>
<comment type="caution">
    <text evidence="3">The sequence shown here is derived from an EMBL/GenBank/DDBJ whole genome shotgun (WGS) entry which is preliminary data.</text>
</comment>
<organism evidence="3 4">
    <name type="scientific">Scytonema millei VB511283</name>
    <dbReference type="NCBI Taxonomy" id="1245923"/>
    <lineage>
        <taxon>Bacteria</taxon>
        <taxon>Bacillati</taxon>
        <taxon>Cyanobacteriota</taxon>
        <taxon>Cyanophyceae</taxon>
        <taxon>Nostocales</taxon>
        <taxon>Scytonemataceae</taxon>
        <taxon>Scytonema</taxon>
    </lineage>
</organism>
<dbReference type="AlphaFoldDB" id="A0A9X5I4T9"/>
<dbReference type="OrthoDB" id="9945610at2"/>
<dbReference type="Proteomes" id="UP000031532">
    <property type="component" value="Unassembled WGS sequence"/>
</dbReference>
<dbReference type="RefSeq" id="WP_132867069.1">
    <property type="nucleotide sequence ID" value="NZ_JTJC03000003.1"/>
</dbReference>
<feature type="compositionally biased region" description="Low complexity" evidence="1">
    <location>
        <begin position="50"/>
        <end position="72"/>
    </location>
</feature>
<dbReference type="PROSITE" id="PS51257">
    <property type="entry name" value="PROKAR_LIPOPROTEIN"/>
    <property type="match status" value="1"/>
</dbReference>
<evidence type="ECO:0000313" key="3">
    <source>
        <dbReference type="EMBL" id="NHC35938.1"/>
    </source>
</evidence>
<reference evidence="3 4" key="1">
    <citation type="journal article" date="2015" name="Genome Announc.">
        <title>Draft Genome Sequence of the Terrestrial Cyanobacterium Scytonema millei VB511283, Isolated from Eastern India.</title>
        <authorList>
            <person name="Sen D."/>
            <person name="Chandrababunaidu M.M."/>
            <person name="Singh D."/>
            <person name="Sanghi N."/>
            <person name="Ghorai A."/>
            <person name="Mishra G.P."/>
            <person name="Madduluri M."/>
            <person name="Adhikary S.P."/>
            <person name="Tripathy S."/>
        </authorList>
    </citation>
    <scope>NUCLEOTIDE SEQUENCE [LARGE SCALE GENOMIC DNA]</scope>
    <source>
        <strain evidence="3 4">VB511283</strain>
    </source>
</reference>
<feature type="region of interest" description="Disordered" evidence="1">
    <location>
        <begin position="44"/>
        <end position="72"/>
    </location>
</feature>
<evidence type="ECO:0000256" key="2">
    <source>
        <dbReference type="SAM" id="SignalP"/>
    </source>
</evidence>
<proteinExistence type="predicted"/>
<gene>
    <name evidence="3" type="ORF">QH73_0014965</name>
</gene>
<feature type="chain" id="PRO_5040961051" description="Lipoprotein" evidence="2">
    <location>
        <begin position="23"/>
        <end position="72"/>
    </location>
</feature>
<evidence type="ECO:0008006" key="5">
    <source>
        <dbReference type="Google" id="ProtNLM"/>
    </source>
</evidence>
<sequence>MRFKFWLLGLLGVTTLSMAACAIEQPRAIDNSQVLKTRTDCNKGNYSHQRSQTTVSSGGVSRTYSSSSTTCE</sequence>
<dbReference type="EMBL" id="JTJC03000003">
    <property type="protein sequence ID" value="NHC35938.1"/>
    <property type="molecule type" value="Genomic_DNA"/>
</dbReference>
<name>A0A9X5I4T9_9CYAN</name>
<keyword evidence="4" id="KW-1185">Reference proteome</keyword>
<protein>
    <recommendedName>
        <fullName evidence="5">Lipoprotein</fullName>
    </recommendedName>
</protein>
<feature type="signal peptide" evidence="2">
    <location>
        <begin position="1"/>
        <end position="22"/>
    </location>
</feature>
<keyword evidence="2" id="KW-0732">Signal</keyword>
<accession>A0A9X5I4T9</accession>
<evidence type="ECO:0000256" key="1">
    <source>
        <dbReference type="SAM" id="MobiDB-lite"/>
    </source>
</evidence>